<accession>A0A8H7W2D8</accession>
<dbReference type="InterPro" id="IPR038727">
    <property type="entry name" value="NadR/Ttd14_AAA_dom"/>
</dbReference>
<dbReference type="Proteomes" id="UP000664132">
    <property type="component" value="Unassembled WGS sequence"/>
</dbReference>
<evidence type="ECO:0000313" key="3">
    <source>
        <dbReference type="Proteomes" id="UP000664132"/>
    </source>
</evidence>
<evidence type="ECO:0000259" key="1">
    <source>
        <dbReference type="Pfam" id="PF13521"/>
    </source>
</evidence>
<comment type="caution">
    <text evidence="2">The sequence shown here is derived from an EMBL/GenBank/DDBJ whole genome shotgun (WGS) entry which is preliminary data.</text>
</comment>
<dbReference type="SUPFAM" id="SSF52540">
    <property type="entry name" value="P-loop containing nucleoside triphosphate hydrolases"/>
    <property type="match status" value="1"/>
</dbReference>
<sequence length="213" mass="23963">MTECKRPPNIYIVGAQCTGKTTLVKALEEHFRVEEVPSNESDESLSRPKIITEVARKVLKEYKFTAEDITSSPARALALQNLILKAQVQAEAAISQQDGWFISDRSGVDPIVYAKRYVSDAAAKDLLGCPEWSILKEEMVKSVVIVCEAGAEWLKDDGIRLMPESKDAWVGFHTLFCQCLEDWSVDYDVLSCEITKMEDRVDFVLGIWAAKQR</sequence>
<dbReference type="InterPro" id="IPR027417">
    <property type="entry name" value="P-loop_NTPase"/>
</dbReference>
<dbReference type="OrthoDB" id="6118920at2759"/>
<reference evidence="2" key="1">
    <citation type="submission" date="2021-02" db="EMBL/GenBank/DDBJ databases">
        <title>Genome sequence Cadophora malorum strain M34.</title>
        <authorList>
            <person name="Stefanovic E."/>
            <person name="Vu D."/>
            <person name="Scully C."/>
            <person name="Dijksterhuis J."/>
            <person name="Roader J."/>
            <person name="Houbraken J."/>
        </authorList>
    </citation>
    <scope>NUCLEOTIDE SEQUENCE</scope>
    <source>
        <strain evidence="2">M34</strain>
    </source>
</reference>
<proteinExistence type="predicted"/>
<dbReference type="EMBL" id="JAFJYH010000366">
    <property type="protein sequence ID" value="KAG4412602.1"/>
    <property type="molecule type" value="Genomic_DNA"/>
</dbReference>
<dbReference type="AlphaFoldDB" id="A0A8H7W2D8"/>
<dbReference type="Gene3D" id="3.40.50.300">
    <property type="entry name" value="P-loop containing nucleotide triphosphate hydrolases"/>
    <property type="match status" value="1"/>
</dbReference>
<dbReference type="Pfam" id="PF13521">
    <property type="entry name" value="AAA_28"/>
    <property type="match status" value="1"/>
</dbReference>
<keyword evidence="3" id="KW-1185">Reference proteome</keyword>
<gene>
    <name evidence="2" type="ORF">IFR04_014260</name>
</gene>
<organism evidence="2 3">
    <name type="scientific">Cadophora malorum</name>
    <dbReference type="NCBI Taxonomy" id="108018"/>
    <lineage>
        <taxon>Eukaryota</taxon>
        <taxon>Fungi</taxon>
        <taxon>Dikarya</taxon>
        <taxon>Ascomycota</taxon>
        <taxon>Pezizomycotina</taxon>
        <taxon>Leotiomycetes</taxon>
        <taxon>Helotiales</taxon>
        <taxon>Ploettnerulaceae</taxon>
        <taxon>Cadophora</taxon>
    </lineage>
</organism>
<protein>
    <recommendedName>
        <fullName evidence="1">NadR/Ttd14 AAA domain-containing protein</fullName>
    </recommendedName>
</protein>
<feature type="domain" description="NadR/Ttd14 AAA" evidence="1">
    <location>
        <begin position="10"/>
        <end position="191"/>
    </location>
</feature>
<name>A0A8H7W2D8_9HELO</name>
<evidence type="ECO:0000313" key="2">
    <source>
        <dbReference type="EMBL" id="KAG4412602.1"/>
    </source>
</evidence>